<gene>
    <name evidence="1" type="ORF">QFC19_000308</name>
</gene>
<comment type="caution">
    <text evidence="1">The sequence shown here is derived from an EMBL/GenBank/DDBJ whole genome shotgun (WGS) entry which is preliminary data.</text>
</comment>
<accession>A0ACC2WQ97</accession>
<name>A0ACC2WQ97_9TREE</name>
<dbReference type="EMBL" id="JASBWR010000002">
    <property type="protein sequence ID" value="KAJ9113389.1"/>
    <property type="molecule type" value="Genomic_DNA"/>
</dbReference>
<proteinExistence type="predicted"/>
<organism evidence="1 2">
    <name type="scientific">Naganishia cerealis</name>
    <dbReference type="NCBI Taxonomy" id="610337"/>
    <lineage>
        <taxon>Eukaryota</taxon>
        <taxon>Fungi</taxon>
        <taxon>Dikarya</taxon>
        <taxon>Basidiomycota</taxon>
        <taxon>Agaricomycotina</taxon>
        <taxon>Tremellomycetes</taxon>
        <taxon>Filobasidiales</taxon>
        <taxon>Filobasidiaceae</taxon>
        <taxon>Naganishia</taxon>
    </lineage>
</organism>
<reference evidence="1" key="1">
    <citation type="submission" date="2023-04" db="EMBL/GenBank/DDBJ databases">
        <title>Draft Genome sequencing of Naganishia species isolated from polar environments using Oxford Nanopore Technology.</title>
        <authorList>
            <person name="Leo P."/>
            <person name="Venkateswaran K."/>
        </authorList>
    </citation>
    <scope>NUCLEOTIDE SEQUENCE</scope>
    <source>
        <strain evidence="1">MNA-CCFEE 5261</strain>
    </source>
</reference>
<evidence type="ECO:0000313" key="1">
    <source>
        <dbReference type="EMBL" id="KAJ9113389.1"/>
    </source>
</evidence>
<evidence type="ECO:0000313" key="2">
    <source>
        <dbReference type="Proteomes" id="UP001241377"/>
    </source>
</evidence>
<sequence length="89" mass="9761">MAQGVTKLRAKGSARVTKKRQNPKPAAPKIIKPKKATAKHAAKLSKVQQGQLAASTEKLIAARVGHLELVKGSRREIEKNEKQEKKKSK</sequence>
<keyword evidence="2" id="KW-1185">Reference proteome</keyword>
<protein>
    <submittedName>
        <fullName evidence="1">Uncharacterized protein</fullName>
    </submittedName>
</protein>
<dbReference type="Proteomes" id="UP001241377">
    <property type="component" value="Unassembled WGS sequence"/>
</dbReference>